<feature type="coiled-coil region" evidence="6">
    <location>
        <begin position="1473"/>
        <end position="1514"/>
    </location>
</feature>
<keyword evidence="9" id="KW-1185">Reference proteome</keyword>
<evidence type="ECO:0000256" key="5">
    <source>
        <dbReference type="ARBA" id="ARBA00023054"/>
    </source>
</evidence>
<evidence type="ECO:0000256" key="7">
    <source>
        <dbReference type="SAM" id="MobiDB-lite"/>
    </source>
</evidence>
<feature type="compositionally biased region" description="Polar residues" evidence="7">
    <location>
        <begin position="513"/>
        <end position="526"/>
    </location>
</feature>
<keyword evidence="4" id="KW-0677">Repeat</keyword>
<dbReference type="Pfam" id="PF24681">
    <property type="entry name" value="Kelch_KLHDC2_KLHL20_DRC7"/>
    <property type="match status" value="1"/>
</dbReference>
<feature type="coiled-coil region" evidence="6">
    <location>
        <begin position="1120"/>
        <end position="1147"/>
    </location>
</feature>
<feature type="region of interest" description="Disordered" evidence="7">
    <location>
        <begin position="409"/>
        <end position="478"/>
    </location>
</feature>
<dbReference type="FunFam" id="2.120.10.80:FF:000049">
    <property type="entry name" value="Cell polarity protein (Tea1)"/>
    <property type="match status" value="1"/>
</dbReference>
<protein>
    <submittedName>
        <fullName evidence="8">13534_t:CDS:1</fullName>
    </submittedName>
</protein>
<evidence type="ECO:0000256" key="6">
    <source>
        <dbReference type="SAM" id="Coils"/>
    </source>
</evidence>
<evidence type="ECO:0000256" key="3">
    <source>
        <dbReference type="ARBA" id="ARBA00022490"/>
    </source>
</evidence>
<keyword evidence="2" id="KW-0880">Kelch repeat</keyword>
<organism evidence="8 9">
    <name type="scientific">Ambispora gerdemannii</name>
    <dbReference type="NCBI Taxonomy" id="144530"/>
    <lineage>
        <taxon>Eukaryota</taxon>
        <taxon>Fungi</taxon>
        <taxon>Fungi incertae sedis</taxon>
        <taxon>Mucoromycota</taxon>
        <taxon>Glomeromycotina</taxon>
        <taxon>Glomeromycetes</taxon>
        <taxon>Archaeosporales</taxon>
        <taxon>Ambisporaceae</taxon>
        <taxon>Ambispora</taxon>
    </lineage>
</organism>
<accession>A0A9N8VJS5</accession>
<feature type="region of interest" description="Disordered" evidence="7">
    <location>
        <begin position="1562"/>
        <end position="1596"/>
    </location>
</feature>
<dbReference type="InterPro" id="IPR015915">
    <property type="entry name" value="Kelch-typ_b-propeller"/>
</dbReference>
<name>A0A9N8VJS5_9GLOM</name>
<feature type="compositionally biased region" description="Basic and acidic residues" evidence="7">
    <location>
        <begin position="875"/>
        <end position="901"/>
    </location>
</feature>
<feature type="coiled-coil region" evidence="6">
    <location>
        <begin position="781"/>
        <end position="819"/>
    </location>
</feature>
<dbReference type="Gene3D" id="1.10.287.1490">
    <property type="match status" value="1"/>
</dbReference>
<feature type="region of interest" description="Disordered" evidence="7">
    <location>
        <begin position="549"/>
        <end position="629"/>
    </location>
</feature>
<dbReference type="OrthoDB" id="45365at2759"/>
<dbReference type="GO" id="GO:0005737">
    <property type="term" value="C:cytoplasm"/>
    <property type="evidence" value="ECO:0007669"/>
    <property type="project" value="UniProtKB-SubCell"/>
</dbReference>
<gene>
    <name evidence="8" type="ORF">AGERDE_LOCUS1724</name>
</gene>
<feature type="compositionally biased region" description="Polar residues" evidence="7">
    <location>
        <begin position="1225"/>
        <end position="1234"/>
    </location>
</feature>
<keyword evidence="5 6" id="KW-0175">Coiled coil</keyword>
<dbReference type="Proteomes" id="UP000789831">
    <property type="component" value="Unassembled WGS sequence"/>
</dbReference>
<dbReference type="SUPFAM" id="SSF117281">
    <property type="entry name" value="Kelch motif"/>
    <property type="match status" value="1"/>
</dbReference>
<feature type="compositionally biased region" description="Polar residues" evidence="7">
    <location>
        <begin position="409"/>
        <end position="420"/>
    </location>
</feature>
<feature type="region of interest" description="Disordered" evidence="7">
    <location>
        <begin position="1221"/>
        <end position="1255"/>
    </location>
</feature>
<evidence type="ECO:0000313" key="9">
    <source>
        <dbReference type="Proteomes" id="UP000789831"/>
    </source>
</evidence>
<feature type="compositionally biased region" description="Low complexity" evidence="7">
    <location>
        <begin position="347"/>
        <end position="358"/>
    </location>
</feature>
<proteinExistence type="predicted"/>
<feature type="region of interest" description="Disordered" evidence="7">
    <location>
        <begin position="341"/>
        <end position="385"/>
    </location>
</feature>
<feature type="region of interest" description="Disordered" evidence="7">
    <location>
        <begin position="867"/>
        <end position="901"/>
    </location>
</feature>
<dbReference type="EMBL" id="CAJVPL010000125">
    <property type="protein sequence ID" value="CAG8450882.1"/>
    <property type="molecule type" value="Genomic_DNA"/>
</dbReference>
<evidence type="ECO:0000256" key="4">
    <source>
        <dbReference type="ARBA" id="ARBA00022737"/>
    </source>
</evidence>
<dbReference type="PANTHER" id="PTHR46093">
    <property type="entry name" value="ACYL-COA-BINDING DOMAIN-CONTAINING PROTEIN 5"/>
    <property type="match status" value="1"/>
</dbReference>
<dbReference type="SUPFAM" id="SSF57997">
    <property type="entry name" value="Tropomyosin"/>
    <property type="match status" value="1"/>
</dbReference>
<comment type="subcellular location">
    <subcellularLocation>
        <location evidence="1">Cytoplasm</location>
    </subcellularLocation>
</comment>
<feature type="compositionally biased region" description="Basic and acidic residues" evidence="7">
    <location>
        <begin position="608"/>
        <end position="619"/>
    </location>
</feature>
<dbReference type="PANTHER" id="PTHR46093:SF18">
    <property type="entry name" value="FIBRONECTIN TYPE-III DOMAIN-CONTAINING PROTEIN"/>
    <property type="match status" value="1"/>
</dbReference>
<dbReference type="Gene3D" id="2.120.10.80">
    <property type="entry name" value="Kelch-type beta propeller"/>
    <property type="match status" value="2"/>
</dbReference>
<feature type="compositionally biased region" description="Low complexity" evidence="7">
    <location>
        <begin position="421"/>
        <end position="439"/>
    </location>
</feature>
<feature type="compositionally biased region" description="Polar residues" evidence="7">
    <location>
        <begin position="553"/>
        <end position="565"/>
    </location>
</feature>
<feature type="compositionally biased region" description="Polar residues" evidence="7">
    <location>
        <begin position="449"/>
        <end position="463"/>
    </location>
</feature>
<evidence type="ECO:0000256" key="1">
    <source>
        <dbReference type="ARBA" id="ARBA00004496"/>
    </source>
</evidence>
<feature type="coiled-coil region" evidence="6">
    <location>
        <begin position="1278"/>
        <end position="1412"/>
    </location>
</feature>
<reference evidence="8" key="1">
    <citation type="submission" date="2021-06" db="EMBL/GenBank/DDBJ databases">
        <authorList>
            <person name="Kallberg Y."/>
            <person name="Tangrot J."/>
            <person name="Rosling A."/>
        </authorList>
    </citation>
    <scope>NUCLEOTIDE SEQUENCE</scope>
    <source>
        <strain evidence="8">MT106</strain>
    </source>
</reference>
<feature type="compositionally biased region" description="Basic and acidic residues" evidence="7">
    <location>
        <begin position="1574"/>
        <end position="1596"/>
    </location>
</feature>
<evidence type="ECO:0000256" key="2">
    <source>
        <dbReference type="ARBA" id="ARBA00022441"/>
    </source>
</evidence>
<feature type="region of interest" description="Disordered" evidence="7">
    <location>
        <begin position="494"/>
        <end position="526"/>
    </location>
</feature>
<evidence type="ECO:0000313" key="8">
    <source>
        <dbReference type="EMBL" id="CAG8450882.1"/>
    </source>
</evidence>
<keyword evidence="3" id="KW-0963">Cytoplasm</keyword>
<sequence>MSFLPGKTKKHQNNNAYPWSQKKLENLNPFPRFGHSASQNAQNNDIYLFGGISQGKAKNDVFLVDANSLKVSSITTTGTIPPPRSEHTHVNIGEHMIVWGGISLNSEEKPDDSLYILNTVSKEWTKPNIFVNKPIGRFGHTATVVGTTMYIFGGQVDNYYLNDLVALDMTTLNSSTPHWDPIVPINDPPDGRAGHIACAYENRIYIFGGTDGDQCYNDTWCYDIRNNIWSKLECIGYIPLGREKHGACLVDDVMYIFGGRNNNQDELFDLAAFRISNYRWYMFQKMGPSPSPRFALAMAASREKVFVLGGDSNQSCKPDEEFSIHVLDTSPVLERGSMEQGIREPLSPTSFQSRSPSSEIIRGAGGNAGVVNQSSGPIRKSVKMNNQQPQQIIYEGDAFYQRQIRPELSNSYDGRSQPSPRSINSSESQGQSPSRQGSPLLFGTDGFPRQSSPLYRGSENTPPQNSPRPPLEFNNNIAYSSPSPLLPFQVLPPQEIVSPRSPGYPKRPYTGPAQRSQTDIDINGVPSRNPQIQNNIGMKNANPHPDLFRVTEKSTSPQSPGQSANPEYEGGRNIQRHHSVESFDENNSVGVKGSHITPVEKIPTLVSHDSDSRLNDYQHPRQAPHPPINVIPSTGRSSPFGTTPNPALSSPLAITTQLPSNSILYGGGSLSPLSSSETSSINTIRSPIITFEDDLQLERFPAPVVSQERDSLLKELAGRDNLISKLQKRENWLKIELALARKSGYTPETDRDNIMPEGIDMDQLMELGDDGSERQKVLQAIIKIKQELKKAKASIANQAQAASQRIAESERARTAALQEAAYFKAKLTALTNASESELAAIEVERARDLEKRLTQALTEKESLESKLIQYQQSSNHEKASRESAEERAKTATARAEEAEEAHAAALADLANLHSRATTAENQIRDLNSRLAEVNSELVQCRTESSSSRSQVNNLQQSLEQHQRALETANNALIAANERAKEAETLWREARQDITKLEKEAAGLRAELDIKMRDLDRAKARAEDNERLLGKSQKEVDAVRIMMQEGMTELLNTTRSAALGFTDDPSEAAAKITQLQEEVASLKTLQTETQSNAKVASDSLSEAMIKISQMEAASMKVRSETAALQRKLAEALDEMARLKDRVSEREHELLDKSRLLEDAEVKVGMMRDVMSEKGILDDGAGGKGMTIRYKELESKYCELENDYNRLLQKRKDDGEKIRFFEEIDRSSSAGSNHPNDPQIEFDDKRSSNESGGDVDRKLMETRERLKQVEADYQTAVHYVKGTEKMLRRMKEELTRAKKENVKINEKSRVIQEKNEDLEEKLAEMEANISVRKGVRESKLQEYATARLEEQRKDFIREKEAFQQEINGLQAQLERATDERNMMDAEYEVLRKEYEVLRKEHDGLRKMDAQLQEQVKNSESHVVRLNEALVSAQTELDDVLTLNQELKAAIGKDGNIIINVPDSARLERNRWEEHRVKLEREISESHGQKSKLEKENTELEQKWREAENKIAILLDQMEHAVDTYREIEDDMRDSSPRSSGALDSLANELDILKSQWDISHRDLESISSPTTDDDYVDSRWSRLPDRSNGEEVNGKRQTEEYEDMMAALNEVRKVSESHYLGSSSNFSSPAPSVSTTPNPTLVSYNQQTAAQTKINTTNVHKTPNAAHNQSVIDQIRETLNLTPPPTPPVLSSQ</sequence>
<comment type="caution">
    <text evidence="8">The sequence shown here is derived from an EMBL/GenBank/DDBJ whole genome shotgun (WGS) entry which is preliminary data.</text>
</comment>
<feature type="compositionally biased region" description="Basic and acidic residues" evidence="7">
    <location>
        <begin position="1240"/>
        <end position="1255"/>
    </location>
</feature>